<proteinExistence type="predicted"/>
<reference evidence="2 3" key="1">
    <citation type="submission" date="2021-06" db="EMBL/GenBank/DDBJ databases">
        <authorList>
            <person name="Kallberg Y."/>
            <person name="Tangrot J."/>
            <person name="Rosling A."/>
        </authorList>
    </citation>
    <scope>NUCLEOTIDE SEQUENCE [LARGE SCALE GENOMIC DNA]</scope>
    <source>
        <strain evidence="2 3">120-4 pot B 10/14</strain>
    </source>
</reference>
<evidence type="ECO:0000256" key="1">
    <source>
        <dbReference type="SAM" id="MobiDB-lite"/>
    </source>
</evidence>
<feature type="non-terminal residue" evidence="2">
    <location>
        <position position="72"/>
    </location>
</feature>
<feature type="region of interest" description="Disordered" evidence="1">
    <location>
        <begin position="1"/>
        <end position="22"/>
    </location>
</feature>
<dbReference type="EMBL" id="CAJVQB010152420">
    <property type="protein sequence ID" value="CAG8855723.1"/>
    <property type="molecule type" value="Genomic_DNA"/>
</dbReference>
<accession>A0ABN7XK74</accession>
<keyword evidence="3" id="KW-1185">Reference proteome</keyword>
<protein>
    <submittedName>
        <fullName evidence="2">1975_t:CDS:1</fullName>
    </submittedName>
</protein>
<gene>
    <name evidence="2" type="ORF">GMARGA_LOCUS44544</name>
</gene>
<organism evidence="2 3">
    <name type="scientific">Gigaspora margarita</name>
    <dbReference type="NCBI Taxonomy" id="4874"/>
    <lineage>
        <taxon>Eukaryota</taxon>
        <taxon>Fungi</taxon>
        <taxon>Fungi incertae sedis</taxon>
        <taxon>Mucoromycota</taxon>
        <taxon>Glomeromycotina</taxon>
        <taxon>Glomeromycetes</taxon>
        <taxon>Diversisporales</taxon>
        <taxon>Gigasporaceae</taxon>
        <taxon>Gigaspora</taxon>
    </lineage>
</organism>
<dbReference type="Proteomes" id="UP000789901">
    <property type="component" value="Unassembled WGS sequence"/>
</dbReference>
<name>A0ABN7XK74_GIGMA</name>
<evidence type="ECO:0000313" key="2">
    <source>
        <dbReference type="EMBL" id="CAG8855723.1"/>
    </source>
</evidence>
<evidence type="ECO:0000313" key="3">
    <source>
        <dbReference type="Proteomes" id="UP000789901"/>
    </source>
</evidence>
<feature type="non-terminal residue" evidence="2">
    <location>
        <position position="1"/>
    </location>
</feature>
<comment type="caution">
    <text evidence="2">The sequence shown here is derived from an EMBL/GenBank/DDBJ whole genome shotgun (WGS) entry which is preliminary data.</text>
</comment>
<feature type="compositionally biased region" description="Polar residues" evidence="1">
    <location>
        <begin position="1"/>
        <end position="12"/>
    </location>
</feature>
<sequence length="72" mass="8600">EHQEEPPNNLTNEKLENVTKRKRKHLTKSKQEIFERLIELNELSAEETSRVLVEICTLSDTKPEDWDLKRIQ</sequence>